<feature type="chain" id="PRO_5007823744" evidence="1">
    <location>
        <begin position="27"/>
        <end position="176"/>
    </location>
</feature>
<evidence type="ECO:0000313" key="4">
    <source>
        <dbReference type="Proteomes" id="UP000076586"/>
    </source>
</evidence>
<dbReference type="InterPro" id="IPR011576">
    <property type="entry name" value="Pyridox_Oxase_N"/>
</dbReference>
<sequence>MKNRALLFLSAILLFAGISSQSSLFAQKPLPKDSLMKAASDIISQNHYCSLVTVDSVGQPQIRTMNPFPNPKEFVVWFASSRYSSKVREIRNNPKVAVYYADHAKGNGYVTITGTATVIDDKDLLMKMKRDYWNGISGWQDIFVLIKVVPQKLEVINYAYGAANDPKTSRAPVVVF</sequence>
<evidence type="ECO:0000313" key="3">
    <source>
        <dbReference type="EMBL" id="GAT61575.1"/>
    </source>
</evidence>
<dbReference type="Gene3D" id="2.30.110.10">
    <property type="entry name" value="Electron Transport, Fmn-binding Protein, Chain A"/>
    <property type="match status" value="1"/>
</dbReference>
<reference evidence="4" key="1">
    <citation type="submission" date="2016-04" db="EMBL/GenBank/DDBJ databases">
        <title>Draft genome sequence of Paludibacter jiangxiensis strain NM7.</title>
        <authorList>
            <person name="Qiu Y."/>
            <person name="Matsuura N."/>
            <person name="Ohashi A."/>
            <person name="Tourlousse M.D."/>
            <person name="Sekiguchi Y."/>
        </authorList>
    </citation>
    <scope>NUCLEOTIDE SEQUENCE [LARGE SCALE GENOMIC DNA]</scope>
    <source>
        <strain evidence="4">NM7</strain>
    </source>
</reference>
<dbReference type="EMBL" id="BDCR01000001">
    <property type="protein sequence ID" value="GAT61575.1"/>
    <property type="molecule type" value="Genomic_DNA"/>
</dbReference>
<organism evidence="3 4">
    <name type="scientific">Paludibacter jiangxiensis</name>
    <dbReference type="NCBI Taxonomy" id="681398"/>
    <lineage>
        <taxon>Bacteria</taxon>
        <taxon>Pseudomonadati</taxon>
        <taxon>Bacteroidota</taxon>
        <taxon>Bacteroidia</taxon>
        <taxon>Bacteroidales</taxon>
        <taxon>Paludibacteraceae</taxon>
        <taxon>Paludibacter</taxon>
    </lineage>
</organism>
<dbReference type="InterPro" id="IPR012349">
    <property type="entry name" value="Split_barrel_FMN-bd"/>
</dbReference>
<dbReference type="Pfam" id="PF01243">
    <property type="entry name" value="PNPOx_N"/>
    <property type="match status" value="1"/>
</dbReference>
<dbReference type="STRING" id="681398.PJIAN_1155"/>
<protein>
    <submittedName>
        <fullName evidence="3">General stress protein 26</fullName>
    </submittedName>
</protein>
<dbReference type="OrthoDB" id="1432662at2"/>
<evidence type="ECO:0000256" key="1">
    <source>
        <dbReference type="SAM" id="SignalP"/>
    </source>
</evidence>
<keyword evidence="4" id="KW-1185">Reference proteome</keyword>
<feature type="domain" description="Pyridoxamine 5'-phosphate oxidase N-terminal" evidence="2">
    <location>
        <begin position="36"/>
        <end position="140"/>
    </location>
</feature>
<comment type="caution">
    <text evidence="3">The sequence shown here is derived from an EMBL/GenBank/DDBJ whole genome shotgun (WGS) entry which is preliminary data.</text>
</comment>
<proteinExistence type="predicted"/>
<feature type="signal peptide" evidence="1">
    <location>
        <begin position="1"/>
        <end position="26"/>
    </location>
</feature>
<dbReference type="PANTHER" id="PTHR34818">
    <property type="entry name" value="PROTEIN BLI-3"/>
    <property type="match status" value="1"/>
</dbReference>
<dbReference type="Proteomes" id="UP000076586">
    <property type="component" value="Unassembled WGS sequence"/>
</dbReference>
<evidence type="ECO:0000259" key="2">
    <source>
        <dbReference type="Pfam" id="PF01243"/>
    </source>
</evidence>
<dbReference type="SUPFAM" id="SSF50475">
    <property type="entry name" value="FMN-binding split barrel"/>
    <property type="match status" value="1"/>
</dbReference>
<dbReference type="InterPro" id="IPR052917">
    <property type="entry name" value="Stress-Dev_Protein"/>
</dbReference>
<keyword evidence="1" id="KW-0732">Signal</keyword>
<dbReference type="AlphaFoldDB" id="A0A161LCL3"/>
<name>A0A161LCL3_9BACT</name>
<accession>A0A161LCL3</accession>
<reference evidence="4" key="2">
    <citation type="journal article" date="2017" name="Genome Announc.">
        <title>Draft genome sequence of Paludibacter jiangxiensis NM7(T), a propionate-producing fermentative bacterium.</title>
        <authorList>
            <person name="Qiu Y.-L."/>
            <person name="Tourlousse D.M."/>
            <person name="Matsuura N."/>
            <person name="Ohashi A."/>
            <person name="Sekiguchi Y."/>
        </authorList>
    </citation>
    <scope>NUCLEOTIDE SEQUENCE [LARGE SCALE GENOMIC DNA]</scope>
    <source>
        <strain evidence="4">NM7</strain>
    </source>
</reference>
<dbReference type="PANTHER" id="PTHR34818:SF1">
    <property type="entry name" value="PROTEIN BLI-3"/>
    <property type="match status" value="1"/>
</dbReference>
<gene>
    <name evidence="3" type="ORF">PJIAN_1155</name>
</gene>
<dbReference type="RefSeq" id="WP_068701131.1">
    <property type="nucleotide sequence ID" value="NZ_BDCR01000001.1"/>
</dbReference>